<organism evidence="1 2">
    <name type="scientific">Lacipirellula parvula</name>
    <dbReference type="NCBI Taxonomy" id="2650471"/>
    <lineage>
        <taxon>Bacteria</taxon>
        <taxon>Pseudomonadati</taxon>
        <taxon>Planctomycetota</taxon>
        <taxon>Planctomycetia</taxon>
        <taxon>Pirellulales</taxon>
        <taxon>Lacipirellulaceae</taxon>
        <taxon>Lacipirellula</taxon>
    </lineage>
</organism>
<evidence type="ECO:0000313" key="2">
    <source>
        <dbReference type="Proteomes" id="UP000326837"/>
    </source>
</evidence>
<protein>
    <submittedName>
        <fullName evidence="1">Uncharacterized protein</fullName>
    </submittedName>
</protein>
<gene>
    <name evidence="1" type="ORF">PLANPX_3900</name>
</gene>
<dbReference type="Proteomes" id="UP000326837">
    <property type="component" value="Chromosome"/>
</dbReference>
<keyword evidence="2" id="KW-1185">Reference proteome</keyword>
<name>A0A5K7XCU9_9BACT</name>
<proteinExistence type="predicted"/>
<dbReference type="KEGG" id="lpav:PLANPX_3900"/>
<dbReference type="EMBL" id="AP021861">
    <property type="protein sequence ID" value="BBO34288.1"/>
    <property type="molecule type" value="Genomic_DNA"/>
</dbReference>
<reference evidence="2" key="1">
    <citation type="submission" date="2019-10" db="EMBL/GenBank/DDBJ databases">
        <title>Lacipirellula parvula gen. nov., sp. nov., representing a lineage of planctomycetes widespread in freshwater anoxic habitats, and description of the family Lacipirellulaceae.</title>
        <authorList>
            <person name="Dedysh S.N."/>
            <person name="Kulichevskaya I.S."/>
            <person name="Beletsky A.V."/>
            <person name="Rakitin A.L."/>
            <person name="Mardanov A.V."/>
            <person name="Ivanova A.A."/>
            <person name="Saltykova V.X."/>
            <person name="Rijpstra W.I.C."/>
            <person name="Sinninghe Damste J.S."/>
            <person name="Ravin N.V."/>
        </authorList>
    </citation>
    <scope>NUCLEOTIDE SEQUENCE [LARGE SCALE GENOMIC DNA]</scope>
    <source>
        <strain evidence="2">PX69</strain>
    </source>
</reference>
<evidence type="ECO:0000313" key="1">
    <source>
        <dbReference type="EMBL" id="BBO34288.1"/>
    </source>
</evidence>
<dbReference type="AlphaFoldDB" id="A0A5K7XCU9"/>
<accession>A0A5K7XCU9</accession>
<sequence length="37" mass="4341">MSHHSPFRERVNTFFLKTVFAGDVGSYRRGVEKINRT</sequence>